<dbReference type="OrthoDB" id="853672at2"/>
<dbReference type="Proteomes" id="UP000293952">
    <property type="component" value="Unassembled WGS sequence"/>
</dbReference>
<dbReference type="Pfam" id="PF09990">
    <property type="entry name" value="DUF2231"/>
    <property type="match status" value="1"/>
</dbReference>
<evidence type="ECO:0000313" key="3">
    <source>
        <dbReference type="EMBL" id="RYM36045.1"/>
    </source>
</evidence>
<comment type="caution">
    <text evidence="3">The sequence shown here is derived from an EMBL/GenBank/DDBJ whole genome shotgun (WGS) entry which is preliminary data.</text>
</comment>
<evidence type="ECO:0000313" key="4">
    <source>
        <dbReference type="Proteomes" id="UP000293952"/>
    </source>
</evidence>
<dbReference type="AlphaFoldDB" id="A0A4Q4KSK9"/>
<keyword evidence="1" id="KW-0812">Transmembrane</keyword>
<feature type="domain" description="DUF2231" evidence="2">
    <location>
        <begin position="6"/>
        <end position="139"/>
    </location>
</feature>
<protein>
    <recommendedName>
        <fullName evidence="2">DUF2231 domain-containing protein</fullName>
    </recommendedName>
</protein>
<feature type="transmembrane region" description="Helical" evidence="1">
    <location>
        <begin position="85"/>
        <end position="103"/>
    </location>
</feature>
<feature type="transmembrane region" description="Helical" evidence="1">
    <location>
        <begin position="38"/>
        <end position="56"/>
    </location>
</feature>
<feature type="transmembrane region" description="Helical" evidence="1">
    <location>
        <begin position="110"/>
        <end position="128"/>
    </location>
</feature>
<evidence type="ECO:0000259" key="2">
    <source>
        <dbReference type="Pfam" id="PF09990"/>
    </source>
</evidence>
<evidence type="ECO:0000256" key="1">
    <source>
        <dbReference type="SAM" id="Phobius"/>
    </source>
</evidence>
<keyword evidence="1" id="KW-0472">Membrane</keyword>
<gene>
    <name evidence="3" type="ORF">ERX46_03350</name>
</gene>
<dbReference type="RefSeq" id="WP_130092410.1">
    <property type="nucleotide sequence ID" value="NZ_SETE01000001.1"/>
</dbReference>
<name>A0A4Q4KSK9_9FLAO</name>
<organism evidence="3 4">
    <name type="scientific">Brumimicrobium glaciale</name>
    <dbReference type="NCBI Taxonomy" id="200475"/>
    <lineage>
        <taxon>Bacteria</taxon>
        <taxon>Pseudomonadati</taxon>
        <taxon>Bacteroidota</taxon>
        <taxon>Flavobacteriia</taxon>
        <taxon>Flavobacteriales</taxon>
        <taxon>Crocinitomicaceae</taxon>
        <taxon>Brumimicrobium</taxon>
    </lineage>
</organism>
<proteinExistence type="predicted"/>
<accession>A0A4Q4KSK9</accession>
<keyword evidence="4" id="KW-1185">Reference proteome</keyword>
<dbReference type="EMBL" id="SETE01000001">
    <property type="protein sequence ID" value="RYM36045.1"/>
    <property type="molecule type" value="Genomic_DNA"/>
</dbReference>
<keyword evidence="1" id="KW-1133">Transmembrane helix</keyword>
<feature type="transmembrane region" description="Helical" evidence="1">
    <location>
        <begin position="12"/>
        <end position="31"/>
    </location>
</feature>
<sequence length="156" mass="16959">MNGAHLHLITNHLPIVGIIIGTLVLIVGLLLKKDQIKQTGLGINVFSAITSIFAFLSGEKAEDVVEEIKGISETLIHTHEEVAELFFTLSLILGALSLITLYLSVKVNKYAKFGYFIVLALSLVLIVIGKQVGTSGGEIRHTEIRAENTVISEEDH</sequence>
<reference evidence="3 4" key="1">
    <citation type="submission" date="2019-02" db="EMBL/GenBank/DDBJ databases">
        <title>Genome sequence of the sea-ice species Brumimicrobium glaciale.</title>
        <authorList>
            <person name="Bowman J.P."/>
        </authorList>
    </citation>
    <scope>NUCLEOTIDE SEQUENCE [LARGE SCALE GENOMIC DNA]</scope>
    <source>
        <strain evidence="3 4">IC156</strain>
    </source>
</reference>
<dbReference type="InterPro" id="IPR019251">
    <property type="entry name" value="DUF2231_TM"/>
</dbReference>